<evidence type="ECO:0000313" key="2">
    <source>
        <dbReference type="EMBL" id="OGG52760.1"/>
    </source>
</evidence>
<protein>
    <recommendedName>
        <fullName evidence="1">Polymerase beta nucleotidyltransferase domain-containing protein</fullName>
    </recommendedName>
</protein>
<dbReference type="SUPFAM" id="SSF81301">
    <property type="entry name" value="Nucleotidyltransferase"/>
    <property type="match status" value="1"/>
</dbReference>
<gene>
    <name evidence="2" type="ORF">A3F84_10035</name>
</gene>
<dbReference type="InterPro" id="IPR043519">
    <property type="entry name" value="NT_sf"/>
</dbReference>
<feature type="domain" description="Polymerase beta nucleotidyltransferase" evidence="1">
    <location>
        <begin position="32"/>
        <end position="100"/>
    </location>
</feature>
<dbReference type="Gene3D" id="3.30.460.10">
    <property type="entry name" value="Beta Polymerase, domain 2"/>
    <property type="match status" value="1"/>
</dbReference>
<dbReference type="CDD" id="cd05403">
    <property type="entry name" value="NT_KNTase_like"/>
    <property type="match status" value="1"/>
</dbReference>
<accession>A0A1F6CUK2</accession>
<sequence>MSDIIIERFSVPEVFREDIDRAVRILKGEGCSEVFLFGSGAEGKAQDGSDLDLAVRGCPQGRFFHLLGRLLLELAHPVDLVNLDTQDAFAQYLQKEGALLRIG</sequence>
<reference evidence="2 3" key="1">
    <citation type="journal article" date="2016" name="Nat. Commun.">
        <title>Thousands of microbial genomes shed light on interconnected biogeochemical processes in an aquifer system.</title>
        <authorList>
            <person name="Anantharaman K."/>
            <person name="Brown C.T."/>
            <person name="Hug L.A."/>
            <person name="Sharon I."/>
            <person name="Castelle C.J."/>
            <person name="Probst A.J."/>
            <person name="Thomas B.C."/>
            <person name="Singh A."/>
            <person name="Wilkins M.J."/>
            <person name="Karaoz U."/>
            <person name="Brodie E.L."/>
            <person name="Williams K.H."/>
            <person name="Hubbard S.S."/>
            <person name="Banfield J.F."/>
        </authorList>
    </citation>
    <scope>NUCLEOTIDE SEQUENCE [LARGE SCALE GENOMIC DNA]</scope>
    <source>
        <strain evidence="3">RIFCSPLOWO2_12_FULL_64_10</strain>
    </source>
</reference>
<dbReference type="Proteomes" id="UP000178606">
    <property type="component" value="Unassembled WGS sequence"/>
</dbReference>
<organism evidence="2 3">
    <name type="scientific">Handelsmanbacteria sp. (strain RIFCSPLOWO2_12_FULL_64_10)</name>
    <dbReference type="NCBI Taxonomy" id="1817868"/>
    <lineage>
        <taxon>Bacteria</taxon>
        <taxon>Candidatus Handelsmaniibacteriota</taxon>
    </lineage>
</organism>
<comment type="caution">
    <text evidence="2">The sequence shown here is derived from an EMBL/GenBank/DDBJ whole genome shotgun (WGS) entry which is preliminary data.</text>
</comment>
<evidence type="ECO:0000313" key="3">
    <source>
        <dbReference type="Proteomes" id="UP000178606"/>
    </source>
</evidence>
<name>A0A1F6CUK2_HANXR</name>
<dbReference type="AlphaFoldDB" id="A0A1F6CUK2"/>
<dbReference type="Pfam" id="PF18765">
    <property type="entry name" value="Polbeta"/>
    <property type="match status" value="1"/>
</dbReference>
<dbReference type="EMBL" id="MFKF01000135">
    <property type="protein sequence ID" value="OGG52760.1"/>
    <property type="molecule type" value="Genomic_DNA"/>
</dbReference>
<dbReference type="InterPro" id="IPR041633">
    <property type="entry name" value="Polbeta"/>
</dbReference>
<evidence type="ECO:0000259" key="1">
    <source>
        <dbReference type="Pfam" id="PF18765"/>
    </source>
</evidence>
<proteinExistence type="predicted"/>